<dbReference type="FunFam" id="1.25.40.10:FF:000632">
    <property type="entry name" value="Pre-mRNA splicing factor (Prp24), putative"/>
    <property type="match status" value="1"/>
</dbReference>
<evidence type="ECO:0000259" key="11">
    <source>
        <dbReference type="PROSITE" id="PS50102"/>
    </source>
</evidence>
<feature type="region of interest" description="Disordered" evidence="10">
    <location>
        <begin position="1095"/>
        <end position="1142"/>
    </location>
</feature>
<dbReference type="Proteomes" id="UP000800092">
    <property type="component" value="Unassembled WGS sequence"/>
</dbReference>
<dbReference type="EMBL" id="ML991777">
    <property type="protein sequence ID" value="KAF2238147.1"/>
    <property type="molecule type" value="Genomic_DNA"/>
</dbReference>
<dbReference type="FunFam" id="3.30.70.330:FF:000588">
    <property type="entry name" value="Pre-mRNA splicing factor (Prp24), putative"/>
    <property type="match status" value="1"/>
</dbReference>
<feature type="compositionally biased region" description="Polar residues" evidence="10">
    <location>
        <begin position="1"/>
        <end position="11"/>
    </location>
</feature>
<evidence type="ECO:0000256" key="5">
    <source>
        <dbReference type="ARBA" id="ARBA00023187"/>
    </source>
</evidence>
<dbReference type="GO" id="GO:0008380">
    <property type="term" value="P:RNA splicing"/>
    <property type="evidence" value="ECO:0007669"/>
    <property type="project" value="UniProtKB-KW"/>
</dbReference>
<dbReference type="OrthoDB" id="360390at2759"/>
<keyword evidence="5" id="KW-0508">mRNA splicing</keyword>
<evidence type="ECO:0000256" key="9">
    <source>
        <dbReference type="PROSITE-ProRule" id="PRU00176"/>
    </source>
</evidence>
<name>A0A6A6HJC7_VIRVR</name>
<dbReference type="PANTHER" id="PTHR23236">
    <property type="entry name" value="EUKARYOTIC TRANSLATION INITIATION FACTOR 4B/4H"/>
    <property type="match status" value="1"/>
</dbReference>
<dbReference type="InterPro" id="IPR003107">
    <property type="entry name" value="HAT"/>
</dbReference>
<gene>
    <name evidence="12" type="ORF">EV356DRAFT_479984</name>
</gene>
<keyword evidence="3" id="KW-0677">Repeat</keyword>
<dbReference type="SUPFAM" id="SSF54928">
    <property type="entry name" value="RNA-binding domain, RBD"/>
    <property type="match status" value="4"/>
</dbReference>
<dbReference type="CDD" id="cd00590">
    <property type="entry name" value="RRM_SF"/>
    <property type="match status" value="1"/>
</dbReference>
<evidence type="ECO:0000256" key="2">
    <source>
        <dbReference type="ARBA" id="ARBA00022664"/>
    </source>
</evidence>
<dbReference type="SUPFAM" id="SSF48452">
    <property type="entry name" value="TPR-like"/>
    <property type="match status" value="1"/>
</dbReference>
<feature type="compositionally biased region" description="Basic and acidic residues" evidence="10">
    <location>
        <begin position="1313"/>
        <end position="1322"/>
    </location>
</feature>
<keyword evidence="2" id="KW-0507">mRNA processing</keyword>
<comment type="function">
    <text evidence="7">Functions as a recycling factor of the spliceosome, a machinery that forms on each precursor-messenger RNA (pre-mRNA) and catalyzes the removal of introns. Chaperones the re-annealing of U4 and U6 snRNAs (small nuclear RNAs) released from previous rounds of splicing, an initial step in reforming the U4/U6-U5 tri-snRNP (small nuclear ribonucleoprotein) that can reassemble into another spliceosome complex; this step involves binding U6 and facilitating the unwinding of the U6 internal stem loop, followed by base-pairing of U6 to U4.</text>
</comment>
<proteinExistence type="predicted"/>
<keyword evidence="13" id="KW-1185">Reference proteome</keyword>
<accession>A0A6A6HJC7</accession>
<dbReference type="Pfam" id="PF00076">
    <property type="entry name" value="RRM_1"/>
    <property type="match status" value="3"/>
</dbReference>
<evidence type="ECO:0000256" key="6">
    <source>
        <dbReference type="ARBA" id="ARBA00023242"/>
    </source>
</evidence>
<organism evidence="12 13">
    <name type="scientific">Viridothelium virens</name>
    <name type="common">Speckled blister lichen</name>
    <name type="synonym">Trypethelium virens</name>
    <dbReference type="NCBI Taxonomy" id="1048519"/>
    <lineage>
        <taxon>Eukaryota</taxon>
        <taxon>Fungi</taxon>
        <taxon>Dikarya</taxon>
        <taxon>Ascomycota</taxon>
        <taxon>Pezizomycotina</taxon>
        <taxon>Dothideomycetes</taxon>
        <taxon>Dothideomycetes incertae sedis</taxon>
        <taxon>Trypetheliales</taxon>
        <taxon>Trypetheliaceae</taxon>
        <taxon>Viridothelium</taxon>
    </lineage>
</organism>
<dbReference type="InterPro" id="IPR035979">
    <property type="entry name" value="RBD_domain_sf"/>
</dbReference>
<dbReference type="InterPro" id="IPR011990">
    <property type="entry name" value="TPR-like_helical_dom_sf"/>
</dbReference>
<evidence type="ECO:0000256" key="8">
    <source>
        <dbReference type="ARBA" id="ARBA00093627"/>
    </source>
</evidence>
<dbReference type="Gene3D" id="1.25.40.10">
    <property type="entry name" value="Tetratricopeptide repeat domain"/>
    <property type="match status" value="2"/>
</dbReference>
<evidence type="ECO:0000256" key="1">
    <source>
        <dbReference type="ARBA" id="ARBA00004123"/>
    </source>
</evidence>
<feature type="domain" description="RRM" evidence="11">
    <location>
        <begin position="843"/>
        <end position="918"/>
    </location>
</feature>
<evidence type="ECO:0000313" key="13">
    <source>
        <dbReference type="Proteomes" id="UP000800092"/>
    </source>
</evidence>
<sequence>MDISSLLSPQDSPARETPPPTNPSSHGMPQRQPAGPEKRSSSSLNQQITLPPQGLMGHPSLSHNSIPTAQQETPSPTLASLSAHSDRLPPSATSTPTVESRGTAYVQDARMSMPSRQPSTPQMDTLADLASMQQHQQVARQNANGLRNSEVFEAQRSPVNYTAQRPSISARSSRDILMADAPAEPAPPRAFAATSLSKADLQTITALASHVAENTYAYDSHVHLINLLHQGFVHHVNPPRAPESTGDPQHYNLLQDLRQAREAMNTRFPVGEELWIDWLRDETLLAKSTEDCISVMELFQKAVTDEPGSVKIWRLYGDYLWHLHDAANGKDDEVKKEWSEEDRLLAAEVFKWDIMFSVWQQGVDTVQWHINDSHLVWDRYIEAISQELALSPSTDGVQQIKSLFIERLQQPHAEWDNTFQDFSSFITTYDPASYEETMVSANKVGGRAKHTYDLRGQFEFKLRNASRALEKDLEWTIFQEYLQYELFPSKGAQFDMNLTAGLFDRAVTRFPTDANLWEDYVVFLMEQESSSYSALPVLERATRHCPWSGNLWSKRLLVCEVAGRPFEELEEIKHKATKTALQDIGSMDEILKVYTQWCGYLRRRAFAFETGATEDNIDEAEMGIRSTLEDVAKIGEKKYGKDFQGDPRYRIERIYCKFLTQAGNIQGARDVWRSLIPKHGDNYDFWFSFHRWEMLVWGRSSFMKGAVKGTGELRNPAEVTKLLREAIERPNLDWPEKIIELFINHCEQNESAQELERASVEAHKAIKRTQARRAREAEEANEESAKQDAMELQVNGKRKREDDVLEDVTTKRSKPGDDDSETPKFDDPSSGATAQAKRDRENATITVKNLPPTATELKVRQFFRDCGTINSLNLASSDSDSSKTATIEFESREDVNFAIFKDGKPFEGQEISIQSGSGSTLWVTNFPPSADEVFIRNLFNSYGEVVEVRFPSLVKNTHRRFCYVQFLTREQALAATELDSSELQGRRLVAKVSDPTQKKDRVGAAYEGREIFVGNLDFSTTETELQELFAKHGTIESVRIPRNIKGRSKGSGFVVFKSKDDATGALAENLKPFRGRILKVELGVANAKGPKHTAVTTINTASPGPESESAMSPDAPHDTNGAARATRSPSVALDEQHSDGAHKRDRTIALLNIPETINDTRIRDFVSRYGSLRKVTLRPDHGGAIVEFENVADVGRASLALDGKEIVPGRQIRVGTVQELMAEGVVHQTDRIMVGRGKGTGKGKDSGEPSGRTNGVGASGSGLLGSAPIKRPLQRGGRRGGLGVKRGGGFGGVALTAKGGNGGVGEEAGTGESKGKTQDDFRAMLGKEAGTGESKGKTQDDFRAMLGKKAE</sequence>
<reference evidence="12" key="1">
    <citation type="journal article" date="2020" name="Stud. Mycol.">
        <title>101 Dothideomycetes genomes: a test case for predicting lifestyles and emergence of pathogens.</title>
        <authorList>
            <person name="Haridas S."/>
            <person name="Albert R."/>
            <person name="Binder M."/>
            <person name="Bloem J."/>
            <person name="Labutti K."/>
            <person name="Salamov A."/>
            <person name="Andreopoulos B."/>
            <person name="Baker S."/>
            <person name="Barry K."/>
            <person name="Bills G."/>
            <person name="Bluhm B."/>
            <person name="Cannon C."/>
            <person name="Castanera R."/>
            <person name="Culley D."/>
            <person name="Daum C."/>
            <person name="Ezra D."/>
            <person name="Gonzalez J."/>
            <person name="Henrissat B."/>
            <person name="Kuo A."/>
            <person name="Liang C."/>
            <person name="Lipzen A."/>
            <person name="Lutzoni F."/>
            <person name="Magnuson J."/>
            <person name="Mondo S."/>
            <person name="Nolan M."/>
            <person name="Ohm R."/>
            <person name="Pangilinan J."/>
            <person name="Park H.-J."/>
            <person name="Ramirez L."/>
            <person name="Alfaro M."/>
            <person name="Sun H."/>
            <person name="Tritt A."/>
            <person name="Yoshinaga Y."/>
            <person name="Zwiers L.-H."/>
            <person name="Turgeon B."/>
            <person name="Goodwin S."/>
            <person name="Spatafora J."/>
            <person name="Crous P."/>
            <person name="Grigoriev I."/>
        </authorList>
    </citation>
    <scope>NUCLEOTIDE SEQUENCE</scope>
    <source>
        <strain evidence="12">Tuck. ex Michener</strain>
    </source>
</reference>
<evidence type="ECO:0000256" key="3">
    <source>
        <dbReference type="ARBA" id="ARBA00022737"/>
    </source>
</evidence>
<dbReference type="InterPro" id="IPR034397">
    <property type="entry name" value="Prp24_RRM1"/>
</dbReference>
<feature type="compositionally biased region" description="Basic and acidic residues" evidence="10">
    <location>
        <begin position="1334"/>
        <end position="1351"/>
    </location>
</feature>
<feature type="compositionally biased region" description="Gly residues" evidence="10">
    <location>
        <begin position="1299"/>
        <end position="1308"/>
    </location>
</feature>
<dbReference type="GO" id="GO:0006397">
    <property type="term" value="P:mRNA processing"/>
    <property type="evidence" value="ECO:0007669"/>
    <property type="project" value="UniProtKB-KW"/>
</dbReference>
<evidence type="ECO:0000256" key="4">
    <source>
        <dbReference type="ARBA" id="ARBA00022884"/>
    </source>
</evidence>
<feature type="compositionally biased region" description="Gly residues" evidence="10">
    <location>
        <begin position="1279"/>
        <end position="1292"/>
    </location>
</feature>
<feature type="compositionally biased region" description="Polar residues" evidence="10">
    <location>
        <begin position="41"/>
        <end position="50"/>
    </location>
</feature>
<evidence type="ECO:0000313" key="12">
    <source>
        <dbReference type="EMBL" id="KAF2238147.1"/>
    </source>
</evidence>
<feature type="region of interest" description="Disordered" evidence="10">
    <location>
        <begin position="1"/>
        <end position="104"/>
    </location>
</feature>
<dbReference type="GO" id="GO:0003723">
    <property type="term" value="F:RNA binding"/>
    <property type="evidence" value="ECO:0007669"/>
    <property type="project" value="UniProtKB-UniRule"/>
</dbReference>
<dbReference type="SMART" id="SM00360">
    <property type="entry name" value="RRM"/>
    <property type="match status" value="4"/>
</dbReference>
<dbReference type="Pfam" id="PF16842">
    <property type="entry name" value="RRM_occluded"/>
    <property type="match status" value="1"/>
</dbReference>
<feature type="compositionally biased region" description="Basic and acidic residues" evidence="10">
    <location>
        <begin position="808"/>
        <end position="827"/>
    </location>
</feature>
<feature type="compositionally biased region" description="Polar residues" evidence="10">
    <location>
        <begin position="91"/>
        <end position="100"/>
    </location>
</feature>
<feature type="compositionally biased region" description="Basic and acidic residues" evidence="10">
    <location>
        <begin position="773"/>
        <end position="789"/>
    </location>
</feature>
<keyword evidence="6" id="KW-0539">Nucleus</keyword>
<dbReference type="PROSITE" id="PS50102">
    <property type="entry name" value="RRM"/>
    <property type="match status" value="4"/>
</dbReference>
<feature type="domain" description="RRM" evidence="11">
    <location>
        <begin position="1009"/>
        <end position="1085"/>
    </location>
</feature>
<feature type="domain" description="RRM" evidence="11">
    <location>
        <begin position="919"/>
        <end position="995"/>
    </location>
</feature>
<protein>
    <recommendedName>
        <fullName evidence="8">U4/U6 snRNA-associated-splicing factor PRP24</fullName>
    </recommendedName>
</protein>
<dbReference type="InterPro" id="IPR000504">
    <property type="entry name" value="RRM_dom"/>
</dbReference>
<dbReference type="CDD" id="cd12296">
    <property type="entry name" value="RRM1_Prp24"/>
    <property type="match status" value="1"/>
</dbReference>
<dbReference type="FunFam" id="3.30.70.330:FF:000365">
    <property type="entry name" value="U4/U6 snRNA-associated-splicing factor PRP24"/>
    <property type="match status" value="1"/>
</dbReference>
<evidence type="ECO:0000256" key="10">
    <source>
        <dbReference type="SAM" id="MobiDB-lite"/>
    </source>
</evidence>
<dbReference type="CDD" id="cd12299">
    <property type="entry name" value="RRM4_Prp24"/>
    <property type="match status" value="1"/>
</dbReference>
<feature type="domain" description="RRM" evidence="11">
    <location>
        <begin position="1146"/>
        <end position="1219"/>
    </location>
</feature>
<comment type="subcellular location">
    <subcellularLocation>
        <location evidence="1">Nucleus</location>
    </subcellularLocation>
</comment>
<keyword evidence="4 9" id="KW-0694">RNA-binding</keyword>
<dbReference type="PANTHER" id="PTHR23236:SF119">
    <property type="entry name" value="NUCLEAR RNA-BINDING PROTEIN SART-3"/>
    <property type="match status" value="1"/>
</dbReference>
<feature type="region of interest" description="Disordered" evidence="10">
    <location>
        <begin position="768"/>
        <end position="845"/>
    </location>
</feature>
<dbReference type="Gene3D" id="3.30.70.330">
    <property type="match status" value="4"/>
</dbReference>
<feature type="region of interest" description="Disordered" evidence="10">
    <location>
        <begin position="1235"/>
        <end position="1351"/>
    </location>
</feature>
<dbReference type="SMART" id="SM00386">
    <property type="entry name" value="HAT"/>
    <property type="match status" value="5"/>
</dbReference>
<feature type="compositionally biased region" description="Polar residues" evidence="10">
    <location>
        <begin position="61"/>
        <end position="83"/>
    </location>
</feature>
<dbReference type="GO" id="GO:0005688">
    <property type="term" value="C:U6 snRNP"/>
    <property type="evidence" value="ECO:0007669"/>
    <property type="project" value="UniProtKB-ARBA"/>
</dbReference>
<evidence type="ECO:0000256" key="7">
    <source>
        <dbReference type="ARBA" id="ARBA00093374"/>
    </source>
</evidence>
<dbReference type="InterPro" id="IPR031766">
    <property type="entry name" value="RRM_occluded"/>
</dbReference>
<dbReference type="InterPro" id="IPR012677">
    <property type="entry name" value="Nucleotide-bd_a/b_plait_sf"/>
</dbReference>